<comment type="catalytic activity">
    <reaction evidence="8">
        <text>L-tyrosyl-[protein] + ATP = O-(5'-adenylyl)-L-tyrosyl-[protein] + diphosphate</text>
        <dbReference type="Rhea" id="RHEA:54288"/>
        <dbReference type="Rhea" id="RHEA-COMP:10136"/>
        <dbReference type="Rhea" id="RHEA-COMP:13846"/>
        <dbReference type="ChEBI" id="CHEBI:30616"/>
        <dbReference type="ChEBI" id="CHEBI:33019"/>
        <dbReference type="ChEBI" id="CHEBI:46858"/>
        <dbReference type="ChEBI" id="CHEBI:83624"/>
        <dbReference type="EC" id="2.7.7.108"/>
    </reaction>
</comment>
<reference evidence="10" key="1">
    <citation type="journal article" date="2019" name="Int. J. Syst. Evol. Microbiol.">
        <title>The Global Catalogue of Microorganisms (GCM) 10K type strain sequencing project: providing services to taxonomists for standard genome sequencing and annotation.</title>
        <authorList>
            <consortium name="The Broad Institute Genomics Platform"/>
            <consortium name="The Broad Institute Genome Sequencing Center for Infectious Disease"/>
            <person name="Wu L."/>
            <person name="Ma J."/>
        </authorList>
    </citation>
    <scope>NUCLEOTIDE SEQUENCE [LARGE SCALE GENOMIC DNA]</scope>
    <source>
        <strain evidence="10">CCUG 60023</strain>
    </source>
</reference>
<keyword evidence="6 8" id="KW-0067">ATP-binding</keyword>
<comment type="caution">
    <text evidence="9">The sequence shown here is derived from an EMBL/GenBank/DDBJ whole genome shotgun (WGS) entry which is preliminary data.</text>
</comment>
<feature type="binding site" evidence="8">
    <location>
        <position position="175"/>
    </location>
    <ligand>
        <name>ATP</name>
        <dbReference type="ChEBI" id="CHEBI:30616"/>
    </ligand>
</feature>
<keyword evidence="5 8" id="KW-0547">Nucleotide-binding</keyword>
<feature type="binding site" evidence="8">
    <location>
        <position position="125"/>
    </location>
    <ligand>
        <name>ATP</name>
        <dbReference type="ChEBI" id="CHEBI:30616"/>
    </ligand>
</feature>
<feature type="binding site" evidence="8">
    <location>
        <position position="124"/>
    </location>
    <ligand>
        <name>ATP</name>
        <dbReference type="ChEBI" id="CHEBI:30616"/>
    </ligand>
</feature>
<feature type="binding site" evidence="8">
    <location>
        <position position="252"/>
    </location>
    <ligand>
        <name>Mg(2+)</name>
        <dbReference type="ChEBI" id="CHEBI:18420"/>
    </ligand>
</feature>
<feature type="binding site" evidence="8">
    <location>
        <position position="92"/>
    </location>
    <ligand>
        <name>ATP</name>
        <dbReference type="ChEBI" id="CHEBI:30616"/>
    </ligand>
</feature>
<evidence type="ECO:0000256" key="7">
    <source>
        <dbReference type="ARBA" id="ARBA00022842"/>
    </source>
</evidence>
<feature type="active site" description="Proton acceptor" evidence="8">
    <location>
        <position position="251"/>
    </location>
</feature>
<dbReference type="Proteomes" id="UP001597101">
    <property type="component" value="Unassembled WGS sequence"/>
</dbReference>
<dbReference type="RefSeq" id="WP_377211280.1">
    <property type="nucleotide sequence ID" value="NZ_JBHTJV010000002.1"/>
</dbReference>
<evidence type="ECO:0000313" key="9">
    <source>
        <dbReference type="EMBL" id="MFD0915438.1"/>
    </source>
</evidence>
<feature type="binding site" evidence="8">
    <location>
        <position position="112"/>
    </location>
    <ligand>
        <name>ATP</name>
        <dbReference type="ChEBI" id="CHEBI:30616"/>
    </ligand>
</feature>
<evidence type="ECO:0000256" key="4">
    <source>
        <dbReference type="ARBA" id="ARBA00022723"/>
    </source>
</evidence>
<evidence type="ECO:0000256" key="6">
    <source>
        <dbReference type="ARBA" id="ARBA00022840"/>
    </source>
</evidence>
<sequence>MANSAFTFDNTFARDMEDFYVAWKGENAPAPEIKFFNDDLASSLGLDSKELNTPDGARIFTGSGVPQGANPLAQVYAGHQFGGFSQQLGDGRALLLGEIVDPNGERYDIQLKGSGKTPFSRGGDGKAVLGPVLREYIMGEAMHALGIPTTRALAAATTGEKVYRDAIQPGAVLTRVAASHIRVGTFQFFAARGEVERIRQLADYSIQRHYPHLIDSRTPYLDFLKLVIEAQAALVASWMSIGFIHGVMNTDNVTISGETIDYGPCAFMDGFDMNTVYSSIDRGGRYAYGNQPTIAQWNLARFAETLIPLLEAPDQDAAVEMATEAVTDFSAIYANHWLDRMRAKMGLKLAQENDGALVKDLFQAMQNEGVDFTLFFRALAEAANGNENAVLSLFNKRDEISAWLESWKARCNAESTAPNQRHKAMNAVNPLYIPRNHKVEEALTAAWQDDDMEPAKKLLDVLSNPFEERDRLEEYANPAPADFGPYKTFCGT</sequence>
<evidence type="ECO:0000313" key="10">
    <source>
        <dbReference type="Proteomes" id="UP001597101"/>
    </source>
</evidence>
<evidence type="ECO:0000256" key="8">
    <source>
        <dbReference type="HAMAP-Rule" id="MF_00692"/>
    </source>
</evidence>
<evidence type="ECO:0000256" key="3">
    <source>
        <dbReference type="ARBA" id="ARBA00022695"/>
    </source>
</evidence>
<comment type="cofactor">
    <cofactor evidence="8">
        <name>Mg(2+)</name>
        <dbReference type="ChEBI" id="CHEBI:18420"/>
    </cofactor>
    <cofactor evidence="8">
        <name>Mn(2+)</name>
        <dbReference type="ChEBI" id="CHEBI:29035"/>
    </cofactor>
</comment>
<evidence type="ECO:0000256" key="2">
    <source>
        <dbReference type="ARBA" id="ARBA00022679"/>
    </source>
</evidence>
<feature type="binding site" evidence="8">
    <location>
        <position position="89"/>
    </location>
    <ligand>
        <name>ATP</name>
        <dbReference type="ChEBI" id="CHEBI:30616"/>
    </ligand>
</feature>
<dbReference type="EMBL" id="JBHTJV010000002">
    <property type="protein sequence ID" value="MFD0915438.1"/>
    <property type="molecule type" value="Genomic_DNA"/>
</dbReference>
<dbReference type="InterPro" id="IPR003846">
    <property type="entry name" value="SelO"/>
</dbReference>
<dbReference type="NCBIfam" id="NF000658">
    <property type="entry name" value="PRK00029.1"/>
    <property type="match status" value="1"/>
</dbReference>
<dbReference type="HAMAP" id="MF_00692">
    <property type="entry name" value="SelO"/>
    <property type="match status" value="1"/>
</dbReference>
<dbReference type="Pfam" id="PF02696">
    <property type="entry name" value="SelO"/>
    <property type="match status" value="1"/>
</dbReference>
<keyword evidence="10" id="KW-1185">Reference proteome</keyword>
<keyword evidence="3 8" id="KW-0548">Nucleotidyltransferase</keyword>
<feature type="binding site" evidence="8">
    <location>
        <position position="261"/>
    </location>
    <ligand>
        <name>Mg(2+)</name>
        <dbReference type="ChEBI" id="CHEBI:18420"/>
    </ligand>
</feature>
<organism evidence="9 10">
    <name type="scientific">Pseudahrensia aquimaris</name>
    <dbReference type="NCBI Taxonomy" id="744461"/>
    <lineage>
        <taxon>Bacteria</taxon>
        <taxon>Pseudomonadati</taxon>
        <taxon>Pseudomonadota</taxon>
        <taxon>Alphaproteobacteria</taxon>
        <taxon>Hyphomicrobiales</taxon>
        <taxon>Ahrensiaceae</taxon>
        <taxon>Pseudahrensia</taxon>
    </lineage>
</organism>
<keyword evidence="8" id="KW-0464">Manganese</keyword>
<comment type="similarity">
    <text evidence="1 8">Belongs to the SELO family.</text>
</comment>
<gene>
    <name evidence="8" type="primary">ydiU</name>
    <name evidence="8" type="synonym">selO</name>
    <name evidence="9" type="ORF">ACFQ14_03360</name>
</gene>
<proteinExistence type="inferred from homology"/>
<evidence type="ECO:0000256" key="5">
    <source>
        <dbReference type="ARBA" id="ARBA00022741"/>
    </source>
</evidence>
<keyword evidence="4 8" id="KW-0479">Metal-binding</keyword>
<dbReference type="EC" id="2.7.7.-" evidence="8"/>
<dbReference type="PANTHER" id="PTHR32057:SF14">
    <property type="entry name" value="PROTEIN ADENYLYLTRANSFERASE SELO, MITOCHONDRIAL"/>
    <property type="match status" value="1"/>
</dbReference>
<accession>A0ABW3FDC0</accession>
<feature type="binding site" evidence="8">
    <location>
        <position position="261"/>
    </location>
    <ligand>
        <name>ATP</name>
        <dbReference type="ChEBI" id="CHEBI:30616"/>
    </ligand>
</feature>
<comment type="catalytic activity">
    <reaction evidence="8">
        <text>L-seryl-[protein] + UTP = O-(5'-uridylyl)-L-seryl-[protein] + diphosphate</text>
        <dbReference type="Rhea" id="RHEA:64604"/>
        <dbReference type="Rhea" id="RHEA-COMP:9863"/>
        <dbReference type="Rhea" id="RHEA-COMP:16635"/>
        <dbReference type="ChEBI" id="CHEBI:29999"/>
        <dbReference type="ChEBI" id="CHEBI:33019"/>
        <dbReference type="ChEBI" id="CHEBI:46398"/>
        <dbReference type="ChEBI" id="CHEBI:156051"/>
    </reaction>
</comment>
<keyword evidence="7 8" id="KW-0460">Magnesium</keyword>
<comment type="catalytic activity">
    <reaction evidence="8">
        <text>L-tyrosyl-[protein] + UTP = O-(5'-uridylyl)-L-tyrosyl-[protein] + diphosphate</text>
        <dbReference type="Rhea" id="RHEA:83887"/>
        <dbReference type="Rhea" id="RHEA-COMP:10136"/>
        <dbReference type="Rhea" id="RHEA-COMP:20238"/>
        <dbReference type="ChEBI" id="CHEBI:33019"/>
        <dbReference type="ChEBI" id="CHEBI:46398"/>
        <dbReference type="ChEBI" id="CHEBI:46858"/>
        <dbReference type="ChEBI" id="CHEBI:90602"/>
    </reaction>
</comment>
<keyword evidence="2 8" id="KW-0808">Transferase</keyword>
<comment type="catalytic activity">
    <reaction evidence="8">
        <text>L-histidyl-[protein] + UTP = N(tele)-(5'-uridylyl)-L-histidyl-[protein] + diphosphate</text>
        <dbReference type="Rhea" id="RHEA:83891"/>
        <dbReference type="Rhea" id="RHEA-COMP:9745"/>
        <dbReference type="Rhea" id="RHEA-COMP:20239"/>
        <dbReference type="ChEBI" id="CHEBI:29979"/>
        <dbReference type="ChEBI" id="CHEBI:33019"/>
        <dbReference type="ChEBI" id="CHEBI:46398"/>
        <dbReference type="ChEBI" id="CHEBI:233474"/>
    </reaction>
</comment>
<comment type="catalytic activity">
    <reaction evidence="8">
        <text>L-threonyl-[protein] + ATP = 3-O-(5'-adenylyl)-L-threonyl-[protein] + diphosphate</text>
        <dbReference type="Rhea" id="RHEA:54292"/>
        <dbReference type="Rhea" id="RHEA-COMP:11060"/>
        <dbReference type="Rhea" id="RHEA-COMP:13847"/>
        <dbReference type="ChEBI" id="CHEBI:30013"/>
        <dbReference type="ChEBI" id="CHEBI:30616"/>
        <dbReference type="ChEBI" id="CHEBI:33019"/>
        <dbReference type="ChEBI" id="CHEBI:138113"/>
        <dbReference type="EC" id="2.7.7.108"/>
    </reaction>
</comment>
<comment type="catalytic activity">
    <reaction evidence="8">
        <text>L-seryl-[protein] + ATP = 3-O-(5'-adenylyl)-L-seryl-[protein] + diphosphate</text>
        <dbReference type="Rhea" id="RHEA:58120"/>
        <dbReference type="Rhea" id="RHEA-COMP:9863"/>
        <dbReference type="Rhea" id="RHEA-COMP:15073"/>
        <dbReference type="ChEBI" id="CHEBI:29999"/>
        <dbReference type="ChEBI" id="CHEBI:30616"/>
        <dbReference type="ChEBI" id="CHEBI:33019"/>
        <dbReference type="ChEBI" id="CHEBI:142516"/>
        <dbReference type="EC" id="2.7.7.108"/>
    </reaction>
</comment>
<name>A0ABW3FDC0_9HYPH</name>
<feature type="binding site" evidence="8">
    <location>
        <position position="182"/>
    </location>
    <ligand>
        <name>ATP</name>
        <dbReference type="ChEBI" id="CHEBI:30616"/>
    </ligand>
</feature>
<dbReference type="EC" id="2.7.7.108" evidence="8"/>
<comment type="function">
    <text evidence="8">Nucleotidyltransferase involved in the post-translational modification of proteins. It can catalyze the addition of adenosine monophosphate (AMP) or uridine monophosphate (UMP) to a protein, resulting in modifications known as AMPylation and UMPylation.</text>
</comment>
<feature type="binding site" evidence="8">
    <location>
        <position position="91"/>
    </location>
    <ligand>
        <name>ATP</name>
        <dbReference type="ChEBI" id="CHEBI:30616"/>
    </ligand>
</feature>
<protein>
    <recommendedName>
        <fullName evidence="8">Protein nucleotidyltransferase YdiU</fullName>
        <ecNumber evidence="8">2.7.7.-</ecNumber>
    </recommendedName>
    <alternativeName>
        <fullName evidence="8">Protein adenylyltransferase YdiU</fullName>
        <ecNumber evidence="8">2.7.7.108</ecNumber>
    </alternativeName>
    <alternativeName>
        <fullName evidence="8">Protein uridylyltransferase YdiU</fullName>
        <ecNumber evidence="8">2.7.7.-</ecNumber>
    </alternativeName>
</protein>
<evidence type="ECO:0000256" key="1">
    <source>
        <dbReference type="ARBA" id="ARBA00009747"/>
    </source>
</evidence>
<dbReference type="PANTHER" id="PTHR32057">
    <property type="entry name" value="PROTEIN ADENYLYLTRANSFERASE SELO, MITOCHONDRIAL"/>
    <property type="match status" value="1"/>
</dbReference>